<sequence length="97" mass="10758">MKKLLMLLAIMVSEPILAGQIKTNLDVDNVRVRKTVAYVKFSGCSYYSIIYLNSEYEKVMYSSLLAAGMGGKKVTAEFNGVDCSAKELELIYVDVGF</sequence>
<protein>
    <recommendedName>
        <fullName evidence="4">DUF2541 family protein</fullName>
    </recommendedName>
</protein>
<dbReference type="EMBL" id="BSNX01000029">
    <property type="protein sequence ID" value="GLQ73175.1"/>
    <property type="molecule type" value="Genomic_DNA"/>
</dbReference>
<reference evidence="3" key="1">
    <citation type="journal article" date="2019" name="Int. J. Syst. Evol. Microbiol.">
        <title>The Global Catalogue of Microorganisms (GCM) 10K type strain sequencing project: providing services to taxonomists for standard genome sequencing and annotation.</title>
        <authorList>
            <consortium name="The Broad Institute Genomics Platform"/>
            <consortium name="The Broad Institute Genome Sequencing Center for Infectious Disease"/>
            <person name="Wu L."/>
            <person name="Ma J."/>
        </authorList>
    </citation>
    <scope>NUCLEOTIDE SEQUENCE [LARGE SCALE GENOMIC DNA]</scope>
    <source>
        <strain evidence="3">NBRC 15640</strain>
    </source>
</reference>
<dbReference type="RefSeq" id="WP_126606592.1">
    <property type="nucleotide sequence ID" value="NZ_AP025145.1"/>
</dbReference>
<proteinExistence type="predicted"/>
<keyword evidence="3" id="KW-1185">Reference proteome</keyword>
<comment type="caution">
    <text evidence="2">The sequence shown here is derived from an EMBL/GenBank/DDBJ whole genome shotgun (WGS) entry which is preliminary data.</text>
</comment>
<evidence type="ECO:0008006" key="4">
    <source>
        <dbReference type="Google" id="ProtNLM"/>
    </source>
</evidence>
<feature type="chain" id="PRO_5043528945" description="DUF2541 family protein" evidence="1">
    <location>
        <begin position="19"/>
        <end position="97"/>
    </location>
</feature>
<accession>A0AAV5NRW5</accession>
<feature type="signal peptide" evidence="1">
    <location>
        <begin position="1"/>
        <end position="18"/>
    </location>
</feature>
<evidence type="ECO:0000256" key="1">
    <source>
        <dbReference type="SAM" id="SignalP"/>
    </source>
</evidence>
<gene>
    <name evidence="2" type="ORF">GCM10007932_25350</name>
</gene>
<keyword evidence="1" id="KW-0732">Signal</keyword>
<evidence type="ECO:0000313" key="2">
    <source>
        <dbReference type="EMBL" id="GLQ73175.1"/>
    </source>
</evidence>
<dbReference type="AlphaFoldDB" id="A0AAV5NRW5"/>
<evidence type="ECO:0000313" key="3">
    <source>
        <dbReference type="Proteomes" id="UP001156690"/>
    </source>
</evidence>
<dbReference type="Proteomes" id="UP001156690">
    <property type="component" value="Unassembled WGS sequence"/>
</dbReference>
<name>A0AAV5NRW5_9VIBR</name>
<organism evidence="2 3">
    <name type="scientific">Vibrio penaeicida</name>
    <dbReference type="NCBI Taxonomy" id="104609"/>
    <lineage>
        <taxon>Bacteria</taxon>
        <taxon>Pseudomonadati</taxon>
        <taxon>Pseudomonadota</taxon>
        <taxon>Gammaproteobacteria</taxon>
        <taxon>Vibrionales</taxon>
        <taxon>Vibrionaceae</taxon>
        <taxon>Vibrio</taxon>
    </lineage>
</organism>